<sequence>MKKFINHIKKYYKYAVYSAKAELKCEVANSYLNWIWWILDPISFMLIYTFIVEIVFKTSEPYFPVFVFIGLTAWTFFKQMLSGSVKLISSNRSIVTKVYIPKYILLISKSFKYLFKLFISFILVFVLMIIFKVPFTWQILWIIPILFVLYIVSLGISMILLHFGIYVEDLYNVVNIVLRLMFYLSGVFYNIRTRVPEPYNDLLLRMNPAAFIMDEFRKVLLEGRMPSFAGLGFWFLIGIILCMIGIKIIHKYENSYAKVI</sequence>
<feature type="transmembrane region" description="Helical" evidence="9">
    <location>
        <begin position="170"/>
        <end position="191"/>
    </location>
</feature>
<feature type="transmembrane region" description="Helical" evidence="9">
    <location>
        <begin position="113"/>
        <end position="133"/>
    </location>
</feature>
<keyword evidence="7 9" id="KW-1133">Transmembrane helix</keyword>
<evidence type="ECO:0000256" key="3">
    <source>
        <dbReference type="ARBA" id="ARBA00022448"/>
    </source>
</evidence>
<dbReference type="GO" id="GO:0140359">
    <property type="term" value="F:ABC-type transporter activity"/>
    <property type="evidence" value="ECO:0007669"/>
    <property type="project" value="InterPro"/>
</dbReference>
<dbReference type="GO" id="GO:0043190">
    <property type="term" value="C:ATP-binding cassette (ABC) transporter complex"/>
    <property type="evidence" value="ECO:0007669"/>
    <property type="project" value="InterPro"/>
</dbReference>
<evidence type="ECO:0000256" key="8">
    <source>
        <dbReference type="ARBA" id="ARBA00023136"/>
    </source>
</evidence>
<accession>A0A9D1HUD7</accession>
<proteinExistence type="inferred from homology"/>
<organism evidence="11 12">
    <name type="scientific">Candidatus Fimihabitans intestinipullorum</name>
    <dbReference type="NCBI Taxonomy" id="2840820"/>
    <lineage>
        <taxon>Bacteria</taxon>
        <taxon>Bacillati</taxon>
        <taxon>Mycoplasmatota</taxon>
        <taxon>Mycoplasmatota incertae sedis</taxon>
        <taxon>Candidatus Fimihabitans</taxon>
    </lineage>
</organism>
<dbReference type="PANTHER" id="PTHR30413:SF8">
    <property type="entry name" value="TRANSPORT PERMEASE PROTEIN"/>
    <property type="match status" value="1"/>
</dbReference>
<dbReference type="InterPro" id="IPR013525">
    <property type="entry name" value="ABC2_TM"/>
</dbReference>
<dbReference type="InterPro" id="IPR000412">
    <property type="entry name" value="ABC_2_transport"/>
</dbReference>
<comment type="subcellular location">
    <subcellularLocation>
        <location evidence="1">Cell inner membrane</location>
        <topology evidence="1">Multi-pass membrane protein</topology>
    </subcellularLocation>
    <subcellularLocation>
        <location evidence="9">Cell membrane</location>
        <topology evidence="9">Multi-pass membrane protein</topology>
    </subcellularLocation>
</comment>
<evidence type="ECO:0000313" key="11">
    <source>
        <dbReference type="EMBL" id="HIU22714.1"/>
    </source>
</evidence>
<reference evidence="11" key="2">
    <citation type="journal article" date="2021" name="PeerJ">
        <title>Extensive microbial diversity within the chicken gut microbiome revealed by metagenomics and culture.</title>
        <authorList>
            <person name="Gilroy R."/>
            <person name="Ravi A."/>
            <person name="Getino M."/>
            <person name="Pursley I."/>
            <person name="Horton D.L."/>
            <person name="Alikhan N.F."/>
            <person name="Baker D."/>
            <person name="Gharbi K."/>
            <person name="Hall N."/>
            <person name="Watson M."/>
            <person name="Adriaenssens E.M."/>
            <person name="Foster-Nyarko E."/>
            <person name="Jarju S."/>
            <person name="Secka A."/>
            <person name="Antonio M."/>
            <person name="Oren A."/>
            <person name="Chaudhuri R.R."/>
            <person name="La Ragione R."/>
            <person name="Hildebrand F."/>
            <person name="Pallen M.J."/>
        </authorList>
    </citation>
    <scope>NUCLEOTIDE SEQUENCE</scope>
    <source>
        <strain evidence="11">CHK197-8231</strain>
    </source>
</reference>
<dbReference type="GO" id="GO:0015920">
    <property type="term" value="P:lipopolysaccharide transport"/>
    <property type="evidence" value="ECO:0007669"/>
    <property type="project" value="TreeGrafter"/>
</dbReference>
<gene>
    <name evidence="11" type="ORF">IAD49_03940</name>
</gene>
<feature type="transmembrane region" description="Helical" evidence="9">
    <location>
        <begin position="34"/>
        <end position="56"/>
    </location>
</feature>
<evidence type="ECO:0000313" key="12">
    <source>
        <dbReference type="Proteomes" id="UP000824087"/>
    </source>
</evidence>
<evidence type="ECO:0000259" key="10">
    <source>
        <dbReference type="PROSITE" id="PS51012"/>
    </source>
</evidence>
<evidence type="ECO:0000256" key="7">
    <source>
        <dbReference type="ARBA" id="ARBA00022989"/>
    </source>
</evidence>
<keyword evidence="8 9" id="KW-0472">Membrane</keyword>
<comment type="similarity">
    <text evidence="2 9">Belongs to the ABC-2 integral membrane protein family.</text>
</comment>
<dbReference type="InterPro" id="IPR047817">
    <property type="entry name" value="ABC2_TM_bact-type"/>
</dbReference>
<feature type="domain" description="ABC transmembrane type-2" evidence="10">
    <location>
        <begin position="32"/>
        <end position="252"/>
    </location>
</feature>
<dbReference type="AlphaFoldDB" id="A0A9D1HUD7"/>
<evidence type="ECO:0000256" key="1">
    <source>
        <dbReference type="ARBA" id="ARBA00004429"/>
    </source>
</evidence>
<evidence type="ECO:0000256" key="2">
    <source>
        <dbReference type="ARBA" id="ARBA00007783"/>
    </source>
</evidence>
<name>A0A9D1HUD7_9BACT</name>
<evidence type="ECO:0000256" key="4">
    <source>
        <dbReference type="ARBA" id="ARBA00022475"/>
    </source>
</evidence>
<protein>
    <recommendedName>
        <fullName evidence="9">Transport permease protein</fullName>
    </recommendedName>
</protein>
<comment type="caution">
    <text evidence="11">The sequence shown here is derived from an EMBL/GenBank/DDBJ whole genome shotgun (WGS) entry which is preliminary data.</text>
</comment>
<dbReference type="PRINTS" id="PR00164">
    <property type="entry name" value="ABC2TRNSPORT"/>
</dbReference>
<feature type="transmembrane region" description="Helical" evidence="9">
    <location>
        <begin position="62"/>
        <end position="81"/>
    </location>
</feature>
<dbReference type="PANTHER" id="PTHR30413">
    <property type="entry name" value="INNER MEMBRANE TRANSPORT PERMEASE"/>
    <property type="match status" value="1"/>
</dbReference>
<keyword evidence="6 9" id="KW-0812">Transmembrane</keyword>
<evidence type="ECO:0000256" key="5">
    <source>
        <dbReference type="ARBA" id="ARBA00022519"/>
    </source>
</evidence>
<keyword evidence="4 9" id="KW-1003">Cell membrane</keyword>
<keyword evidence="3 9" id="KW-0813">Transport</keyword>
<dbReference type="Pfam" id="PF01061">
    <property type="entry name" value="ABC2_membrane"/>
    <property type="match status" value="1"/>
</dbReference>
<evidence type="ECO:0000256" key="9">
    <source>
        <dbReference type="RuleBase" id="RU361157"/>
    </source>
</evidence>
<keyword evidence="5" id="KW-0997">Cell inner membrane</keyword>
<dbReference type="Proteomes" id="UP000824087">
    <property type="component" value="Unassembled WGS sequence"/>
</dbReference>
<reference evidence="11" key="1">
    <citation type="submission" date="2020-10" db="EMBL/GenBank/DDBJ databases">
        <authorList>
            <person name="Gilroy R."/>
        </authorList>
    </citation>
    <scope>NUCLEOTIDE SEQUENCE</scope>
    <source>
        <strain evidence="11">CHK197-8231</strain>
    </source>
</reference>
<feature type="transmembrane region" description="Helical" evidence="9">
    <location>
        <begin position="228"/>
        <end position="249"/>
    </location>
</feature>
<feature type="transmembrane region" description="Helical" evidence="9">
    <location>
        <begin position="139"/>
        <end position="163"/>
    </location>
</feature>
<dbReference type="PROSITE" id="PS51012">
    <property type="entry name" value="ABC_TM2"/>
    <property type="match status" value="1"/>
</dbReference>
<dbReference type="EMBL" id="DVML01000023">
    <property type="protein sequence ID" value="HIU22714.1"/>
    <property type="molecule type" value="Genomic_DNA"/>
</dbReference>
<evidence type="ECO:0000256" key="6">
    <source>
        <dbReference type="ARBA" id="ARBA00022692"/>
    </source>
</evidence>